<dbReference type="SUPFAM" id="SSF57277">
    <property type="entry name" value="Granulin repeat"/>
    <property type="match status" value="16"/>
</dbReference>
<proteinExistence type="inferred from homology"/>
<dbReference type="STRING" id="7574.A0A1S3IWG9"/>
<feature type="chain" id="PRO_5010339008" evidence="5">
    <location>
        <begin position="18"/>
        <end position="1621"/>
    </location>
</feature>
<evidence type="ECO:0000256" key="3">
    <source>
        <dbReference type="ARBA" id="ARBA00022525"/>
    </source>
</evidence>
<accession>A0A1S3IWG9</accession>
<keyword evidence="7" id="KW-1185">Reference proteome</keyword>
<feature type="domain" description="Granulins" evidence="6">
    <location>
        <begin position="904"/>
        <end position="917"/>
    </location>
</feature>
<gene>
    <name evidence="8" type="primary">LOC106168031</name>
</gene>
<feature type="domain" description="Granulins" evidence="6">
    <location>
        <begin position="668"/>
        <end position="681"/>
    </location>
</feature>
<name>A0A1S3IWG9_LINAN</name>
<dbReference type="PANTHER" id="PTHR12274:SF3">
    <property type="entry name" value="PROGRANULIN"/>
    <property type="match status" value="1"/>
</dbReference>
<dbReference type="OrthoDB" id="5854875at2759"/>
<dbReference type="InterPro" id="IPR039036">
    <property type="entry name" value="Granulin_fam"/>
</dbReference>
<feature type="domain" description="Granulins" evidence="6">
    <location>
        <begin position="826"/>
        <end position="839"/>
    </location>
</feature>
<keyword evidence="5" id="KW-0732">Signal</keyword>
<reference evidence="8" key="1">
    <citation type="submission" date="2025-08" db="UniProtKB">
        <authorList>
            <consortium name="RefSeq"/>
        </authorList>
    </citation>
    <scope>IDENTIFICATION</scope>
    <source>
        <tissue evidence="8">Gonads</tissue>
    </source>
</reference>
<feature type="domain" description="Granulins" evidence="6">
    <location>
        <begin position="1042"/>
        <end position="1055"/>
    </location>
</feature>
<feature type="signal peptide" evidence="5">
    <location>
        <begin position="1"/>
        <end position="17"/>
    </location>
</feature>
<dbReference type="Proteomes" id="UP000085678">
    <property type="component" value="Unplaced"/>
</dbReference>
<feature type="domain" description="Granulins" evidence="6">
    <location>
        <begin position="589"/>
        <end position="602"/>
    </location>
</feature>
<evidence type="ECO:0000256" key="5">
    <source>
        <dbReference type="SAM" id="SignalP"/>
    </source>
</evidence>
<dbReference type="SMART" id="SM00277">
    <property type="entry name" value="GRAN"/>
    <property type="match status" value="19"/>
</dbReference>
<evidence type="ECO:0000313" key="8">
    <source>
        <dbReference type="RefSeq" id="XP_013402408.1"/>
    </source>
</evidence>
<dbReference type="Pfam" id="PF00396">
    <property type="entry name" value="Granulin"/>
    <property type="match status" value="19"/>
</dbReference>
<feature type="domain" description="Granulins" evidence="6">
    <location>
        <begin position="511"/>
        <end position="524"/>
    </location>
</feature>
<dbReference type="InterPro" id="IPR000118">
    <property type="entry name" value="Granulin"/>
</dbReference>
<comment type="subcellular location">
    <subcellularLocation>
        <location evidence="1">Secreted</location>
    </subcellularLocation>
</comment>
<feature type="domain" description="Granulins" evidence="6">
    <location>
        <begin position="1148"/>
        <end position="1161"/>
    </location>
</feature>
<dbReference type="PANTHER" id="PTHR12274">
    <property type="entry name" value="GRANULIN"/>
    <property type="match status" value="1"/>
</dbReference>
<dbReference type="GO" id="GO:0005576">
    <property type="term" value="C:extracellular region"/>
    <property type="evidence" value="ECO:0007669"/>
    <property type="project" value="UniProtKB-SubCell"/>
</dbReference>
<dbReference type="PROSITE" id="PS00799">
    <property type="entry name" value="GRANULINS"/>
    <property type="match status" value="16"/>
</dbReference>
<evidence type="ECO:0000256" key="2">
    <source>
        <dbReference type="ARBA" id="ARBA00010093"/>
    </source>
</evidence>
<feature type="domain" description="Granulins" evidence="6">
    <location>
        <begin position="1400"/>
        <end position="1413"/>
    </location>
</feature>
<evidence type="ECO:0000256" key="4">
    <source>
        <dbReference type="ARBA" id="ARBA00023157"/>
    </source>
</evidence>
<evidence type="ECO:0000259" key="6">
    <source>
        <dbReference type="PROSITE" id="PS00799"/>
    </source>
</evidence>
<organism evidence="7 8">
    <name type="scientific">Lingula anatina</name>
    <name type="common">Brachiopod</name>
    <name type="synonym">Lingula unguis</name>
    <dbReference type="NCBI Taxonomy" id="7574"/>
    <lineage>
        <taxon>Eukaryota</taxon>
        <taxon>Metazoa</taxon>
        <taxon>Spiralia</taxon>
        <taxon>Lophotrochozoa</taxon>
        <taxon>Brachiopoda</taxon>
        <taxon>Linguliformea</taxon>
        <taxon>Lingulata</taxon>
        <taxon>Lingulida</taxon>
        <taxon>Linguloidea</taxon>
        <taxon>Lingulidae</taxon>
        <taxon>Lingula</taxon>
    </lineage>
</organism>
<feature type="domain" description="Granulins" evidence="6">
    <location>
        <begin position="747"/>
        <end position="760"/>
    </location>
</feature>
<protein>
    <submittedName>
        <fullName evidence="8">Fibrillin-1-like</fullName>
    </submittedName>
</protein>
<dbReference type="InParanoid" id="A0A1S3IWG9"/>
<dbReference type="KEGG" id="lak:106168031"/>
<dbReference type="GeneID" id="106168031"/>
<keyword evidence="3" id="KW-0964">Secreted</keyword>
<dbReference type="InterPro" id="IPR037277">
    <property type="entry name" value="Granulin_sf"/>
</dbReference>
<keyword evidence="4" id="KW-1015">Disulfide bond</keyword>
<evidence type="ECO:0000256" key="1">
    <source>
        <dbReference type="ARBA" id="ARBA00004613"/>
    </source>
</evidence>
<dbReference type="RefSeq" id="XP_013402408.1">
    <property type="nucleotide sequence ID" value="XM_013546954.1"/>
</dbReference>
<feature type="domain" description="Granulins" evidence="6">
    <location>
        <begin position="1227"/>
        <end position="1240"/>
    </location>
</feature>
<feature type="domain" description="Granulins" evidence="6">
    <location>
        <begin position="1322"/>
        <end position="1335"/>
    </location>
</feature>
<dbReference type="SMART" id="SM00289">
    <property type="entry name" value="WR1"/>
    <property type="match status" value="9"/>
</dbReference>
<sequence length="1621" mass="170149">MKQLYLLLIAVLPLAAASTLFFESHKTSLHEGHNQPCPPETNVGCPLGTTCCHLVTGDAVCCQGENAVCCPNSLHCCPAGHKCDEGTGLCTRGDPHLTAMWTDMFFPKKQFKEKIPAKTEPAPKREPPSRLDKMISCPDQKEQCPDNSTCCAAKAGGYGCCPTINAVCCADKVYCCPPGYMCEGGGGCELNDTRAATLGLVHFNKAPGQKIMKTKKPPQVPNASLLKESSISPESITVSDVQCPDGRTACPSGNTCCKQSTGDYGCCPQPKAVCCSDGIHCCPHGYTCDVSAGTCHSQNSAVSWFTKTAAKMLSENVGIVICPDGQSQCPSGNTCCKLASGHYGCCPQPNAVCCSDGVHCCPHGYTCDVSAGTCHRQNSVMSWFTKTSAKMLSENVGSVVCPDGQSECPDGNTCCKLASGQYGCCPVPNAACCSDGVHCCPNGYTCQTGSGQCIRQTKAISMITEKAVLVDNNVGSVVCPDGRSQCPDGNTCCKLASGQYGCCPQPNAVCCSDGVHCCPHGYTCQTGSGQCVRENAAISVITDKAVLVDNNVGSVICPDGRSQCPDGNTCCKLASGQYGCCPTPRAVCCSDGVHCCPNGYKCDVSSGKCEHQYSAIPWLTKTTALSVGNVRSTVLCPDSQSQCPDGNTCCKLANGQYGCCPTPHAVCCRDGVHCCPQGQICQNHTWKCITPDSETPLLTSVPATFVSLKLQSVMCPDGISECPNGNTCCKLASGQYGCCPQPNAVCCSDGIHCCPHGTKCDLTTGTCHNGEQRVSWFVKTLARPNAQNVGSVMCPDGQSECPNGNTCCKLASGQYGCCPQPNAVCCSDGVHCCPNGYTCQTGSGQCVRENAAISVITDKAELVDNNVGSVICPDGQSQCPDGNTCCKLASGQYGCCPQPNAVCCSDGLHCCPNGYTCQTSTGECVNGPVICPDGQSQCPNGNTCCKLANGQYGCCPQPNAVCCSDGKHCCPHGYTCQVSTGDCVRQNTAMSVMKRSLKIALKPSGMTNNICPDGGSCPNDNTCCLLATGRYGCCPLPEAVCCSDHIHCCPEGYTCDLRTGTCSFGSDRMSWFTKTPAIVMGDNISPNKLLGSVNPSKKKDIVSKDLDSGVTVGKACPGGTQQCDSYQTCCKMMDGQYGCCPVPNAVCCSDHQHCCPEGTTCDVSRQRCLRGAVSIPWLPKLAAKPIQPSPVGSVVCPDGRSMCPSGNTCCRHGSGYGCCPMSHAVCCSDGRHCCPSGERCDLTHGLCTRRGILSLLFRNTPSSMTSMSTSMLEVDHDRPVPVQDSEPDITCDDQSVCPSRSTCCKLTSGQYGCCPLPEAVCCKDGTHCCPQGTECNTKTEQCGAKDIQFPWLKKMPATQPVRRKNNICPGGKSECPGGATCCKLASGSYGCCPLPRAVCCSDHKHCCPPGSACNVQKQKCQRKSGASLPMLRKMPALSRTLVEKTEPPEQTELLTEVICPGGEAECPSGNTCCKMASGLYGCCPHLAAVCCSDGLHCCQEGSTCDVSQGTCQQDKTNIPWFLKTEAKSLTVERDNAGSVESVVCPGGTKSCPDRNTCCKMTHGYGCCPLPYATCCSDGQHCCPEGYECDVSKGSCKKSGQGQAEFMQKLTQRAAKGGHMLL</sequence>
<comment type="similarity">
    <text evidence="2">Belongs to the granulin family.</text>
</comment>
<feature type="domain" description="Granulins" evidence="6">
    <location>
        <begin position="1575"/>
        <end position="1588"/>
    </location>
</feature>
<dbReference type="Gene3D" id="2.10.25.160">
    <property type="entry name" value="Granulin"/>
    <property type="match status" value="19"/>
</dbReference>
<feature type="domain" description="Granulins" evidence="6">
    <location>
        <begin position="275"/>
        <end position="288"/>
    </location>
</feature>
<feature type="domain" description="Granulins" evidence="6">
    <location>
        <begin position="433"/>
        <end position="446"/>
    </location>
</feature>
<feature type="domain" description="Granulins" evidence="6">
    <location>
        <begin position="963"/>
        <end position="976"/>
    </location>
</feature>
<feature type="domain" description="Granulins" evidence="6">
    <location>
        <begin position="354"/>
        <end position="367"/>
    </location>
</feature>
<dbReference type="InterPro" id="IPR006150">
    <property type="entry name" value="Cys_repeat_1"/>
</dbReference>
<evidence type="ECO:0000313" key="7">
    <source>
        <dbReference type="Proteomes" id="UP000085678"/>
    </source>
</evidence>